<dbReference type="Proteomes" id="UP000051298">
    <property type="component" value="Unassembled WGS sequence"/>
</dbReference>
<organism evidence="2 3">
    <name type="scientific">Thalassobacter stenotrophicus</name>
    <dbReference type="NCBI Taxonomy" id="266809"/>
    <lineage>
        <taxon>Bacteria</taxon>
        <taxon>Pseudomonadati</taxon>
        <taxon>Pseudomonadota</taxon>
        <taxon>Alphaproteobacteria</taxon>
        <taxon>Rhodobacterales</taxon>
        <taxon>Roseobacteraceae</taxon>
        <taxon>Thalassobacter</taxon>
    </lineage>
</organism>
<proteinExistence type="predicted"/>
<dbReference type="EMBL" id="CYRX01000031">
    <property type="protein sequence ID" value="CUH61239.1"/>
    <property type="molecule type" value="Genomic_DNA"/>
</dbReference>
<reference evidence="2 3" key="1">
    <citation type="submission" date="2015-09" db="EMBL/GenBank/DDBJ databases">
        <authorList>
            <consortium name="Swine Surveillance"/>
        </authorList>
    </citation>
    <scope>NUCLEOTIDE SEQUENCE [LARGE SCALE GENOMIC DNA]</scope>
    <source>
        <strain evidence="2 3">CECT 5294</strain>
    </source>
</reference>
<dbReference type="RefSeq" id="WP_038007071.1">
    <property type="nucleotide sequence ID" value="NZ_CP107618.1"/>
</dbReference>
<sequence>MLDDFDEYKGQSGLDSPAQNAEEITPSDTADLSHATRALYVGGDGDVRVTFISGTTVTLAGLRAGVAYPFRLARVHASGTTAVGLVGLR</sequence>
<protein>
    <submittedName>
        <fullName evidence="2">Uncharacterized protein</fullName>
    </submittedName>
</protein>
<name>A0A0P1F173_9RHOB</name>
<feature type="region of interest" description="Disordered" evidence="1">
    <location>
        <begin position="1"/>
        <end position="29"/>
    </location>
</feature>
<dbReference type="STRING" id="266809.PM03_12725"/>
<gene>
    <name evidence="2" type="ORF">THS5294_02542</name>
</gene>
<evidence type="ECO:0000313" key="2">
    <source>
        <dbReference type="EMBL" id="CUH61239.1"/>
    </source>
</evidence>
<evidence type="ECO:0000256" key="1">
    <source>
        <dbReference type="SAM" id="MobiDB-lite"/>
    </source>
</evidence>
<dbReference type="AlphaFoldDB" id="A0A0P1F173"/>
<accession>A0A0P1F173</accession>
<evidence type="ECO:0000313" key="3">
    <source>
        <dbReference type="Proteomes" id="UP000051298"/>
    </source>
</evidence>